<keyword evidence="2" id="KW-1185">Reference proteome</keyword>
<sequence length="222" mass="24509">MGTLYLVRHGQASFGSDDYDRLSPLGQRQSLRLGEHWRAHGLHFDAVYTGTLLRQRQTWAGIAQGLGSSLEPHEWPELNEYDSAALIEALHAHPSAPAHTPQGYREHFRLLRDALRQWSAGVLTPRGMGSHADFVAGVNAVLERVRTLHTGRVLVVSSGGPIATAVGQVLGTTPETAIELNLRLRNTALTEFDFNPKRHTLVSFNTLPHLTQPEQAAWVSYA</sequence>
<dbReference type="OrthoDB" id="280692at2"/>
<dbReference type="PANTHER" id="PTHR48100:SF1">
    <property type="entry name" value="HISTIDINE PHOSPHATASE FAMILY PROTEIN-RELATED"/>
    <property type="match status" value="1"/>
</dbReference>
<dbReference type="KEGG" id="cbab:SMCB_2106"/>
<dbReference type="Pfam" id="PF00300">
    <property type="entry name" value="His_Phos_1"/>
    <property type="match status" value="1"/>
</dbReference>
<name>A0A060NZR0_9BURK</name>
<dbReference type="Proteomes" id="UP000066014">
    <property type="component" value="Chromosome"/>
</dbReference>
<dbReference type="AlphaFoldDB" id="A0A060NZR0"/>
<dbReference type="HOGENOM" id="CLU_084200_0_0_4"/>
<dbReference type="SUPFAM" id="SSF53254">
    <property type="entry name" value="Phosphoglycerate mutase-like"/>
    <property type="match status" value="1"/>
</dbReference>
<dbReference type="CDD" id="cd07067">
    <property type="entry name" value="HP_PGM_like"/>
    <property type="match status" value="1"/>
</dbReference>
<dbReference type="STRING" id="1458426.SMCB_2106"/>
<dbReference type="InterPro" id="IPR029033">
    <property type="entry name" value="His_PPase_superfam"/>
</dbReference>
<dbReference type="EMBL" id="AP014569">
    <property type="protein sequence ID" value="BAO84334.1"/>
    <property type="molecule type" value="Genomic_DNA"/>
</dbReference>
<dbReference type="GO" id="GO:0005737">
    <property type="term" value="C:cytoplasm"/>
    <property type="evidence" value="ECO:0007669"/>
    <property type="project" value="TreeGrafter"/>
</dbReference>
<dbReference type="RefSeq" id="WP_045536866.1">
    <property type="nucleotide sequence ID" value="NZ_AP014569.1"/>
</dbReference>
<dbReference type="Gene3D" id="3.40.50.1240">
    <property type="entry name" value="Phosphoglycerate mutase-like"/>
    <property type="match status" value="1"/>
</dbReference>
<protein>
    <submittedName>
        <fullName evidence="1">Fructose-2,6-bisphosphatase</fullName>
    </submittedName>
</protein>
<accession>A0A060NZR0</accession>
<proteinExistence type="predicted"/>
<gene>
    <name evidence="1" type="ORF">SMCB_2106</name>
</gene>
<dbReference type="PANTHER" id="PTHR48100">
    <property type="entry name" value="BROAD-SPECIFICITY PHOSPHATASE YOR283W-RELATED"/>
    <property type="match status" value="1"/>
</dbReference>
<dbReference type="SMART" id="SM00855">
    <property type="entry name" value="PGAM"/>
    <property type="match status" value="1"/>
</dbReference>
<dbReference type="InterPro" id="IPR050275">
    <property type="entry name" value="PGM_Phosphatase"/>
</dbReference>
<dbReference type="GO" id="GO:0016791">
    <property type="term" value="F:phosphatase activity"/>
    <property type="evidence" value="ECO:0007669"/>
    <property type="project" value="TreeGrafter"/>
</dbReference>
<evidence type="ECO:0000313" key="1">
    <source>
        <dbReference type="EMBL" id="BAO84334.1"/>
    </source>
</evidence>
<evidence type="ECO:0000313" key="2">
    <source>
        <dbReference type="Proteomes" id="UP000066014"/>
    </source>
</evidence>
<dbReference type="InterPro" id="IPR013078">
    <property type="entry name" value="His_Pase_superF_clade-1"/>
</dbReference>
<organism evidence="1 2">
    <name type="scientific">Serpentinimonas maccroryi</name>
    <dbReference type="NCBI Taxonomy" id="1458426"/>
    <lineage>
        <taxon>Bacteria</taxon>
        <taxon>Pseudomonadati</taxon>
        <taxon>Pseudomonadota</taxon>
        <taxon>Betaproteobacteria</taxon>
        <taxon>Burkholderiales</taxon>
        <taxon>Comamonadaceae</taxon>
        <taxon>Serpentinimonas</taxon>
    </lineage>
</organism>
<reference evidence="1 2" key="1">
    <citation type="journal article" date="2014" name="Nat. Commun.">
        <title>Physiological and genomic features of highly alkaliphilic hydrogen-utilizing Betaproteobacteria from a continental serpentinizing site.</title>
        <authorList>
            <person name="Suzuki S."/>
            <person name="Kuenen J.G."/>
            <person name="Schipper K."/>
            <person name="van der Velde S."/>
            <person name="Ishii S."/>
            <person name="Wu A."/>
            <person name="Sorokin D.Y."/>
            <person name="Tenney A."/>
            <person name="Meng X.Y."/>
            <person name="Morrill P.L."/>
            <person name="Kamagata Y."/>
            <person name="Muyzer G."/>
            <person name="Nealson K.H."/>
        </authorList>
    </citation>
    <scope>NUCLEOTIDE SEQUENCE [LARGE SCALE GENOMIC DNA]</scope>
    <source>
        <strain evidence="1 2">B1</strain>
    </source>
</reference>